<feature type="region of interest" description="Disordered" evidence="4">
    <location>
        <begin position="979"/>
        <end position="1030"/>
    </location>
</feature>
<feature type="compositionally biased region" description="Low complexity" evidence="4">
    <location>
        <begin position="195"/>
        <end position="204"/>
    </location>
</feature>
<feature type="compositionally biased region" description="Basic and acidic residues" evidence="4">
    <location>
        <begin position="1931"/>
        <end position="1942"/>
    </location>
</feature>
<feature type="compositionally biased region" description="Basic and acidic residues" evidence="4">
    <location>
        <begin position="1745"/>
        <end position="1759"/>
    </location>
</feature>
<feature type="compositionally biased region" description="Basic and acidic residues" evidence="4">
    <location>
        <begin position="628"/>
        <end position="638"/>
    </location>
</feature>
<feature type="region of interest" description="Disordered" evidence="4">
    <location>
        <begin position="628"/>
        <end position="648"/>
    </location>
</feature>
<feature type="compositionally biased region" description="Basic and acidic residues" evidence="4">
    <location>
        <begin position="997"/>
        <end position="1011"/>
    </location>
</feature>
<feature type="compositionally biased region" description="Low complexity" evidence="4">
    <location>
        <begin position="1763"/>
        <end position="1779"/>
    </location>
</feature>
<organism evidence="6 7">
    <name type="scientific">Acanthoscelides obtectus</name>
    <name type="common">Bean weevil</name>
    <name type="synonym">Bruchus obtectus</name>
    <dbReference type="NCBI Taxonomy" id="200917"/>
    <lineage>
        <taxon>Eukaryota</taxon>
        <taxon>Metazoa</taxon>
        <taxon>Ecdysozoa</taxon>
        <taxon>Arthropoda</taxon>
        <taxon>Hexapoda</taxon>
        <taxon>Insecta</taxon>
        <taxon>Pterygota</taxon>
        <taxon>Neoptera</taxon>
        <taxon>Endopterygota</taxon>
        <taxon>Coleoptera</taxon>
        <taxon>Polyphaga</taxon>
        <taxon>Cucujiformia</taxon>
        <taxon>Chrysomeloidea</taxon>
        <taxon>Chrysomelidae</taxon>
        <taxon>Bruchinae</taxon>
        <taxon>Bruchini</taxon>
        <taxon>Acanthoscelides</taxon>
    </lineage>
</organism>
<dbReference type="GO" id="GO:0005813">
    <property type="term" value="C:centrosome"/>
    <property type="evidence" value="ECO:0007669"/>
    <property type="project" value="UniProtKB-SubCell"/>
</dbReference>
<comment type="caution">
    <text evidence="6">The sequence shown here is derived from an EMBL/GenBank/DDBJ whole genome shotgun (WGS) entry which is preliminary data.</text>
</comment>
<feature type="region of interest" description="Disordered" evidence="4">
    <location>
        <begin position="1702"/>
        <end position="1721"/>
    </location>
</feature>
<reference evidence="6" key="1">
    <citation type="submission" date="2022-03" db="EMBL/GenBank/DDBJ databases">
        <authorList>
            <person name="Sayadi A."/>
        </authorList>
    </citation>
    <scope>NUCLEOTIDE SEQUENCE</scope>
</reference>
<feature type="domain" description="ALMS motif" evidence="5">
    <location>
        <begin position="1995"/>
        <end position="2108"/>
    </location>
</feature>
<keyword evidence="7" id="KW-1185">Reference proteome</keyword>
<sequence>MASGSKDDEEAISTHVLEYYQRFSRNRHLPRYFSGSSVSYLPEIRGESDSEHELRENPLIVISCAEKGETSRASSDLSNKKLEWDNGADIGYENCEATKLKRTSSLPALLDIPKSPHVSFDTDQSSSSGSELKIIIVESSSENNAGKPKSSTSSLCEEEKKLLSSSSSASNIEKKVHPSSSSGSSKQDEKLVPASSSHTTSSSTRNILDFMGTLSYLKQKIGLPDAHSTPHEDSAQKNLLAQYLQTPILPNTKKPVRRLSEQVEALKNDEFKDSKTTVNSNQKVEVMKNEELEDSKTVTKPSQKVVTLCLTKPISVECTGEQKTKSEKAATVKQSTVAIQTDEISEKELIKIIARSQNSLNQSVLYYKHADNKNESSSQTGSNVMGSNCDSFEYISGRNASPKNNDSSEGDVESEKLYVDVKKSAGQHKLETLNASSDSQSSENCLGNEEVEKSIHLLQKLIKSKKYDPATKKRYIKKLIKKISESKFMEESSTSSDLFYPKKSEIPKNLQQNTPSTETSSEPLQKPSLHPTDFSWIPASKPPSLSPRKKSSDTDVFHQKNLKSSPREKQSQANIFHQEKKRPSKSDVCYQDVHVTENLTSPTEIIPVDARDMRKNLFTLTNNEFSVNKDTESSKSKSSDNASLEKNYQSASSLKSYQDWKDDKTVSEKMFEAERFAGDGDYLTNWASKERAYQINWINNEISHLGKLKNLLENIPNEPEQSGTSSGSRSSASHKTTSVYRVSEQNVPPGERKPKKYVIQTQFGPKDGEPRGYMLDGKKYIVEEDNMASRPRQVLGDIEIVSSDTTMNIKVTTFCETCKKSPCICNVESQAKVFVAETGKETRDAQSSEICITCHKSPCVCPKNTGAIRKKCSECNLYPCGCVIRKDSYFGEFIPAKSPGPSTSSKICPKYKESAEQYNSLKRVFENCSCTSTEGTCAFVQKLVKHFDVGQTIPIQCSFGPKYICKNATMQAQVEVRSGGDKQLQTDKKVHFSQARSQRDMSFEIDNRQVDSKSNQTNRRELGDQDEATATNTVDLVENVAQTNVIQSKSRAIQSEQAKIIETKTQTDSSAFNLKDEASNTFPQAAHQQTGSQTEPTNVKNQATGGEVKAMMHRGIDAPRRPEYHHVDIQHGCEKADQETMACAPENLSYELVVVEPLPVYTPPVLREVSDEAVNTTPRENVDKGTQSDAKQTLERVVSNVRDAGVNNNGQIHRSKATIAYQFPESEKRSKNQAVNVLQDVDARESQTDRAERDIQIQTQTKDAVKATQTGSQNQRVAQTTQIPQEHQQGVQVQILKENAMKNTQGVQVSRDQDQGTQVNVLTPKGSYADFIEPKVPQSAQTPQVQNDGSQASYIDQRASHSVQAPHVHGLNTQATYRYHRTTRSVQDVDVQTRPRQGSLDKSSQGVVGDQGSSFIQIPVFRDSVTRTIQTKVEEQYAHTQTQNMLHISVKATQPSERYQQEAQSQTVGVRDPANKAVQAERYETIGQSQTEKLRVSSIAVQPLHDLQKVGGTQTVGTRGSASKVVQVGETQAGVPKFSASTGAHRFEKDGQTQTSSLGHPVDGGIRGARQYQTQTSEDGKTSRKVAQALAGQKSVDTQTQPKGGSMKEIELTTYTDVKVQANTYPRSTSGKKIKFVGSDSEVSKLQSSLKGVGCMCACRTQRVRKTSSEGSEQATRRVKTMKNKRIETDRERGRVKILDERASEPETAGRKRATMKSKSVETEKRTIGTCRCGFTDRVYLEDEAAQKRKTDNPDESSYRHYSASSNGTTETTTTSTPRSYTIPPSLLTCICCDRRTTSDNVSVFTNNSREYFLCCHCVKKRPILTSICYSGPDKQSLSSSTPGPSSTLTRTESAGDFCTCTKPYRSKHSDYCSHCRNRLRKTSKAKGGIAYTLTLECEPPDKFKVKKRRKKPLEEIRVKVPCPYNKKKFKDRENLQRKSSFDTKAVISSDKTDSPDTNKSGNTNSNITESRTTNGTFKRDSSTGDSQDKPSKPSSLQEYLKLNRPDFINSAEYRRNVVNNAKVDRIKDKDEIKLRFFEENMHTTDPNIKTRLFSEREMKEITKRNYKKLPEVKQKAVHYKELKLKNADRFIRDMMAKKIQGSVLKGKRNFPIDRHVINLKK</sequence>
<feature type="region of interest" description="Disordered" evidence="4">
    <location>
        <begin position="137"/>
        <end position="204"/>
    </location>
</feature>
<dbReference type="InterPro" id="IPR029299">
    <property type="entry name" value="ALMS_motif"/>
</dbReference>
<protein>
    <recommendedName>
        <fullName evidence="5">ALMS motif domain-containing protein</fullName>
    </recommendedName>
</protein>
<evidence type="ECO:0000259" key="5">
    <source>
        <dbReference type="Pfam" id="PF15309"/>
    </source>
</evidence>
<feature type="region of interest" description="Disordered" evidence="4">
    <location>
        <begin position="1745"/>
        <end position="1779"/>
    </location>
</feature>
<feature type="region of interest" description="Disordered" evidence="4">
    <location>
        <begin position="1833"/>
        <end position="1853"/>
    </location>
</feature>
<keyword evidence="2" id="KW-0963">Cytoplasm</keyword>
<name>A0A9P0LZY0_ACAOB</name>
<comment type="subcellular location">
    <subcellularLocation>
        <location evidence="1">Cytoplasm</location>
        <location evidence="1">Cytoskeleton</location>
        <location evidence="1">Microtubule organizing center</location>
        <location evidence="1">Centrosome</location>
    </subcellularLocation>
</comment>
<feature type="region of interest" description="Disordered" evidence="4">
    <location>
        <begin position="1383"/>
        <end position="1408"/>
    </location>
</feature>
<feature type="region of interest" description="Disordered" evidence="4">
    <location>
        <begin position="715"/>
        <end position="752"/>
    </location>
</feature>
<feature type="compositionally biased region" description="Basic and acidic residues" evidence="4">
    <location>
        <begin position="1978"/>
        <end position="1992"/>
    </location>
</feature>
<dbReference type="OrthoDB" id="2448405at2759"/>
<accession>A0A9P0LZY0</accession>
<feature type="compositionally biased region" description="Low complexity" evidence="4">
    <location>
        <begin position="722"/>
        <end position="738"/>
    </location>
</feature>
<evidence type="ECO:0000256" key="3">
    <source>
        <dbReference type="ARBA" id="ARBA00023212"/>
    </source>
</evidence>
<evidence type="ECO:0000256" key="2">
    <source>
        <dbReference type="ARBA" id="ARBA00022490"/>
    </source>
</evidence>
<gene>
    <name evidence="6" type="ORF">ACAOBT_LOCUS30606</name>
</gene>
<feature type="region of interest" description="Disordered" evidence="4">
    <location>
        <begin position="395"/>
        <end position="414"/>
    </location>
</feature>
<feature type="compositionally biased region" description="Polar residues" evidence="4">
    <location>
        <begin position="509"/>
        <end position="523"/>
    </location>
</feature>
<feature type="region of interest" description="Disordered" evidence="4">
    <location>
        <begin position="1928"/>
        <end position="2000"/>
    </location>
</feature>
<feature type="compositionally biased region" description="Polar residues" evidence="4">
    <location>
        <begin position="398"/>
        <end position="407"/>
    </location>
</feature>
<keyword evidence="3" id="KW-0206">Cytoskeleton</keyword>
<feature type="region of interest" description="Disordered" evidence="4">
    <location>
        <begin position="1259"/>
        <end position="1286"/>
    </location>
</feature>
<dbReference type="Proteomes" id="UP001152888">
    <property type="component" value="Unassembled WGS sequence"/>
</dbReference>
<evidence type="ECO:0000313" key="7">
    <source>
        <dbReference type="Proteomes" id="UP001152888"/>
    </source>
</evidence>
<feature type="compositionally biased region" description="Basic and acidic residues" evidence="4">
    <location>
        <begin position="979"/>
        <end position="990"/>
    </location>
</feature>
<evidence type="ECO:0000313" key="6">
    <source>
        <dbReference type="EMBL" id="CAH2009082.1"/>
    </source>
</evidence>
<dbReference type="EMBL" id="CAKOFQ010007851">
    <property type="protein sequence ID" value="CAH2009082.1"/>
    <property type="molecule type" value="Genomic_DNA"/>
</dbReference>
<proteinExistence type="predicted"/>
<feature type="compositionally biased region" description="Polar residues" evidence="4">
    <location>
        <begin position="1958"/>
        <end position="1977"/>
    </location>
</feature>
<evidence type="ECO:0000256" key="4">
    <source>
        <dbReference type="SAM" id="MobiDB-lite"/>
    </source>
</evidence>
<evidence type="ECO:0000256" key="1">
    <source>
        <dbReference type="ARBA" id="ARBA00004300"/>
    </source>
</evidence>
<dbReference type="Pfam" id="PF15309">
    <property type="entry name" value="ALMS_motif"/>
    <property type="match status" value="1"/>
</dbReference>
<feature type="compositionally biased region" description="Low complexity" evidence="4">
    <location>
        <begin position="1837"/>
        <end position="1850"/>
    </location>
</feature>
<feature type="region of interest" description="Disordered" evidence="4">
    <location>
        <begin position="494"/>
        <end position="588"/>
    </location>
</feature>